<feature type="non-terminal residue" evidence="1">
    <location>
        <position position="59"/>
    </location>
</feature>
<dbReference type="EMBL" id="AAMHGK010000025">
    <property type="protein sequence ID" value="EDH3326462.1"/>
    <property type="molecule type" value="Genomic_DNA"/>
</dbReference>
<evidence type="ECO:0000313" key="1">
    <source>
        <dbReference type="EMBL" id="EDH3326462.1"/>
    </source>
</evidence>
<organism evidence="1">
    <name type="scientific">Campylobacter jejuni</name>
    <dbReference type="NCBI Taxonomy" id="197"/>
    <lineage>
        <taxon>Bacteria</taxon>
        <taxon>Pseudomonadati</taxon>
        <taxon>Campylobacterota</taxon>
        <taxon>Epsilonproteobacteria</taxon>
        <taxon>Campylobacterales</taxon>
        <taxon>Campylobacteraceae</taxon>
        <taxon>Campylobacter</taxon>
    </lineage>
</organism>
<comment type="caution">
    <text evidence="1">The sequence shown here is derived from an EMBL/GenBank/DDBJ whole genome shotgun (WGS) entry which is preliminary data.</text>
</comment>
<reference evidence="1" key="1">
    <citation type="submission" date="2019-10" db="EMBL/GenBank/DDBJ databases">
        <authorList>
            <consortium name="PulseNet: The National Subtyping Network for Foodborne Disease Surveillance"/>
            <person name="Tarr C.L."/>
            <person name="Trees E."/>
            <person name="Katz L.S."/>
            <person name="Carleton-Romer H.A."/>
            <person name="Stroika S."/>
            <person name="Kucerova Z."/>
            <person name="Roache K.F."/>
            <person name="Sabol A.L."/>
            <person name="Besser J."/>
            <person name="Gerner-Smidt P."/>
        </authorList>
    </citation>
    <scope>NUCLEOTIDE SEQUENCE</scope>
    <source>
        <strain evidence="1">PNUSAC012813</strain>
    </source>
</reference>
<protein>
    <submittedName>
        <fullName evidence="1">DUF829 domain-containing protein</fullName>
    </submittedName>
</protein>
<gene>
    <name evidence="1" type="ORF">GC762_04645</name>
</gene>
<proteinExistence type="predicted"/>
<sequence length="59" mass="7159">MDREVFYIAGYDPKSYRFYYDLFKKNLKDYSHAFNIKADLSKIEKNEQFPFFQISCEGV</sequence>
<name>A0A633TBA1_CAMJU</name>
<accession>A0A633TBA1</accession>
<dbReference type="AlphaFoldDB" id="A0A633TBA1"/>